<accession>A0A392SBX3</accession>
<sequence length="58" mass="6572">MADWIVAILESAEKSQETNQQPQSGKPQNCQSSIADRFKEYSGIVRIKVIKVLNVCYE</sequence>
<feature type="non-terminal residue" evidence="1">
    <location>
        <position position="58"/>
    </location>
</feature>
<dbReference type="Proteomes" id="UP000265520">
    <property type="component" value="Unassembled WGS sequence"/>
</dbReference>
<keyword evidence="2" id="KW-1185">Reference proteome</keyword>
<comment type="caution">
    <text evidence="1">The sequence shown here is derived from an EMBL/GenBank/DDBJ whole genome shotgun (WGS) entry which is preliminary data.</text>
</comment>
<proteinExistence type="predicted"/>
<reference evidence="1 2" key="1">
    <citation type="journal article" date="2018" name="Front. Plant Sci.">
        <title>Red Clover (Trifolium pratense) and Zigzag Clover (T. medium) - A Picture of Genomic Similarities and Differences.</title>
        <authorList>
            <person name="Dluhosova J."/>
            <person name="Istvanek J."/>
            <person name="Nedelnik J."/>
            <person name="Repkova J."/>
        </authorList>
    </citation>
    <scope>NUCLEOTIDE SEQUENCE [LARGE SCALE GENOMIC DNA]</scope>
    <source>
        <strain evidence="2">cv. 10/8</strain>
        <tissue evidence="1">Leaf</tissue>
    </source>
</reference>
<organism evidence="1 2">
    <name type="scientific">Trifolium medium</name>
    <dbReference type="NCBI Taxonomy" id="97028"/>
    <lineage>
        <taxon>Eukaryota</taxon>
        <taxon>Viridiplantae</taxon>
        <taxon>Streptophyta</taxon>
        <taxon>Embryophyta</taxon>
        <taxon>Tracheophyta</taxon>
        <taxon>Spermatophyta</taxon>
        <taxon>Magnoliopsida</taxon>
        <taxon>eudicotyledons</taxon>
        <taxon>Gunneridae</taxon>
        <taxon>Pentapetalae</taxon>
        <taxon>rosids</taxon>
        <taxon>fabids</taxon>
        <taxon>Fabales</taxon>
        <taxon>Fabaceae</taxon>
        <taxon>Papilionoideae</taxon>
        <taxon>50 kb inversion clade</taxon>
        <taxon>NPAAA clade</taxon>
        <taxon>Hologalegina</taxon>
        <taxon>IRL clade</taxon>
        <taxon>Trifolieae</taxon>
        <taxon>Trifolium</taxon>
    </lineage>
</organism>
<name>A0A392SBX3_9FABA</name>
<dbReference type="AlphaFoldDB" id="A0A392SBX3"/>
<protein>
    <submittedName>
        <fullName evidence="1">Uncharacterized protein</fullName>
    </submittedName>
</protein>
<dbReference type="EMBL" id="LXQA010357637">
    <property type="protein sequence ID" value="MCI46443.1"/>
    <property type="molecule type" value="Genomic_DNA"/>
</dbReference>
<evidence type="ECO:0000313" key="1">
    <source>
        <dbReference type="EMBL" id="MCI46443.1"/>
    </source>
</evidence>
<evidence type="ECO:0000313" key="2">
    <source>
        <dbReference type="Proteomes" id="UP000265520"/>
    </source>
</evidence>